<comment type="function">
    <text evidence="4">Required for vesicular transport between the endoplasmic reticulum and the Golgi apparatus.</text>
</comment>
<dbReference type="PRINTS" id="PR00448">
    <property type="entry name" value="NSFATTACHMNT"/>
</dbReference>
<dbReference type="GO" id="GO:0035494">
    <property type="term" value="P:SNARE complex disassembly"/>
    <property type="evidence" value="ECO:0007669"/>
    <property type="project" value="TreeGrafter"/>
</dbReference>
<dbReference type="GO" id="GO:0006886">
    <property type="term" value="P:intracellular protein transport"/>
    <property type="evidence" value="ECO:0007669"/>
    <property type="project" value="UniProtKB-UniRule"/>
</dbReference>
<dbReference type="Gene3D" id="1.25.40.10">
    <property type="entry name" value="Tetratricopeptide repeat domain"/>
    <property type="match status" value="1"/>
</dbReference>
<keyword evidence="4" id="KW-0472">Membrane</keyword>
<comment type="similarity">
    <text evidence="1 4">Belongs to the SNAP family.</text>
</comment>
<organism evidence="5 6">
    <name type="scientific">Chaetoceros tenuissimus</name>
    <dbReference type="NCBI Taxonomy" id="426638"/>
    <lineage>
        <taxon>Eukaryota</taxon>
        <taxon>Sar</taxon>
        <taxon>Stramenopiles</taxon>
        <taxon>Ochrophyta</taxon>
        <taxon>Bacillariophyta</taxon>
        <taxon>Coscinodiscophyceae</taxon>
        <taxon>Chaetocerotophycidae</taxon>
        <taxon>Chaetocerotales</taxon>
        <taxon>Chaetocerotaceae</taxon>
        <taxon>Chaetoceros</taxon>
    </lineage>
</organism>
<evidence type="ECO:0000256" key="1">
    <source>
        <dbReference type="ARBA" id="ARBA00010050"/>
    </source>
</evidence>
<dbReference type="PANTHER" id="PTHR13768:SF8">
    <property type="entry name" value="ALPHA-SOLUBLE NSF ATTACHMENT PROTEIN"/>
    <property type="match status" value="1"/>
</dbReference>
<protein>
    <recommendedName>
        <fullName evidence="7">Alpha-soluble NSF attachment protein</fullName>
    </recommendedName>
</protein>
<comment type="subcellular location">
    <subcellularLocation>
        <location evidence="4">Membrane</location>
        <topology evidence="4">Peripheral membrane protein</topology>
    </subcellularLocation>
</comment>
<dbReference type="GO" id="GO:0031201">
    <property type="term" value="C:SNARE complex"/>
    <property type="evidence" value="ECO:0007669"/>
    <property type="project" value="TreeGrafter"/>
</dbReference>
<evidence type="ECO:0000256" key="4">
    <source>
        <dbReference type="RuleBase" id="RU367013"/>
    </source>
</evidence>
<evidence type="ECO:0000313" key="6">
    <source>
        <dbReference type="Proteomes" id="UP001054902"/>
    </source>
</evidence>
<dbReference type="GO" id="GO:0019905">
    <property type="term" value="F:syntaxin binding"/>
    <property type="evidence" value="ECO:0007669"/>
    <property type="project" value="TreeGrafter"/>
</dbReference>
<dbReference type="CDD" id="cd15832">
    <property type="entry name" value="SNAP"/>
    <property type="match status" value="1"/>
</dbReference>
<evidence type="ECO:0000256" key="2">
    <source>
        <dbReference type="ARBA" id="ARBA00022448"/>
    </source>
</evidence>
<evidence type="ECO:0000256" key="3">
    <source>
        <dbReference type="ARBA" id="ARBA00022927"/>
    </source>
</evidence>
<comment type="caution">
    <text evidence="5">The sequence shown here is derived from an EMBL/GenBank/DDBJ whole genome shotgun (WGS) entry which is preliminary data.</text>
</comment>
<gene>
    <name evidence="5" type="ORF">CTEN210_15215</name>
</gene>
<dbReference type="PANTHER" id="PTHR13768">
    <property type="entry name" value="SOLUBLE NSF ATTACHMENT PROTEIN SNAP"/>
    <property type="match status" value="1"/>
</dbReference>
<dbReference type="Proteomes" id="UP001054902">
    <property type="component" value="Unassembled WGS sequence"/>
</dbReference>
<accession>A0AAD3D9W9</accession>
<dbReference type="InterPro" id="IPR011990">
    <property type="entry name" value="TPR-like_helical_dom_sf"/>
</dbReference>
<keyword evidence="6" id="KW-1185">Reference proteome</keyword>
<dbReference type="InterPro" id="IPR000744">
    <property type="entry name" value="NSF_attach"/>
</dbReference>
<evidence type="ECO:0000313" key="5">
    <source>
        <dbReference type="EMBL" id="GFH58739.1"/>
    </source>
</evidence>
<dbReference type="EMBL" id="BLLK01000062">
    <property type="protein sequence ID" value="GFH58739.1"/>
    <property type="molecule type" value="Genomic_DNA"/>
</dbReference>
<reference evidence="5 6" key="1">
    <citation type="journal article" date="2021" name="Sci. Rep.">
        <title>The genome of the diatom Chaetoceros tenuissimus carries an ancient integrated fragment of an extant virus.</title>
        <authorList>
            <person name="Hongo Y."/>
            <person name="Kimura K."/>
            <person name="Takaki Y."/>
            <person name="Yoshida Y."/>
            <person name="Baba S."/>
            <person name="Kobayashi G."/>
            <person name="Nagasaki K."/>
            <person name="Hano T."/>
            <person name="Tomaru Y."/>
        </authorList>
    </citation>
    <scope>NUCLEOTIDE SEQUENCE [LARGE SCALE GENOMIC DNA]</scope>
    <source>
        <strain evidence="5 6">NIES-3715</strain>
    </source>
</reference>
<keyword evidence="3 4" id="KW-0653">Protein transport</keyword>
<evidence type="ECO:0008006" key="7">
    <source>
        <dbReference type="Google" id="ProtNLM"/>
    </source>
</evidence>
<dbReference type="GO" id="GO:0005483">
    <property type="term" value="F:soluble NSF attachment protein activity"/>
    <property type="evidence" value="ECO:0007669"/>
    <property type="project" value="TreeGrafter"/>
</dbReference>
<dbReference type="SUPFAM" id="SSF48452">
    <property type="entry name" value="TPR-like"/>
    <property type="match status" value="1"/>
</dbReference>
<dbReference type="Pfam" id="PF14938">
    <property type="entry name" value="SNAP"/>
    <property type="match status" value="1"/>
</dbReference>
<dbReference type="GO" id="GO:0005774">
    <property type="term" value="C:vacuolar membrane"/>
    <property type="evidence" value="ECO:0007669"/>
    <property type="project" value="TreeGrafter"/>
</dbReference>
<keyword evidence="4" id="KW-0931">ER-Golgi transport</keyword>
<sequence length="311" mass="34095">MSAVSKQQRVKGDTFLSEAKSTLEKKTWFSSSTEQKYEDAAELFQKAANAYKVGGLSMEAGDAYAKAADIFQNKLKNSMEATKALTDSGHCYKAVDPKKAIESFRESISMMCDAGRLSQAARLSKETGELFENDDAEGSVALAIESYQQAADLYEMEQQNSQSNQCIVKVAELSSAALDPPDFLQAAQLYEKMGKSCLDSNLLKYNAKGYFLQAILCHLANQDSVGAENAMSMYSSLDFTFRESREGKFAEELVECVNSFDSEGFATACFEYDRVSKLDPWKTTILLSVRKALDGGAGDGGLDDDDEVDLT</sequence>
<name>A0AAD3D9W9_9STRA</name>
<proteinExistence type="inferred from homology"/>
<keyword evidence="2 4" id="KW-0813">Transport</keyword>
<dbReference type="AlphaFoldDB" id="A0AAD3D9W9"/>